<dbReference type="EMBL" id="QJTJ01000011">
    <property type="protein sequence ID" value="PYF06242.1"/>
    <property type="molecule type" value="Genomic_DNA"/>
</dbReference>
<dbReference type="Proteomes" id="UP000247416">
    <property type="component" value="Unassembled WGS sequence"/>
</dbReference>
<dbReference type="AlphaFoldDB" id="A0A318TN04"/>
<dbReference type="RefSeq" id="WP_107935097.1">
    <property type="nucleotide sequence ID" value="NZ_PYWJ01000014.1"/>
</dbReference>
<feature type="compositionally biased region" description="Basic and acidic residues" evidence="1">
    <location>
        <begin position="1"/>
        <end position="15"/>
    </location>
</feature>
<protein>
    <submittedName>
        <fullName evidence="2">Uncharacterized protein</fullName>
    </submittedName>
</protein>
<organism evidence="2 3">
    <name type="scientific">Ureibacillus chungkukjangi</name>
    <dbReference type="NCBI Taxonomy" id="1202712"/>
    <lineage>
        <taxon>Bacteria</taxon>
        <taxon>Bacillati</taxon>
        <taxon>Bacillota</taxon>
        <taxon>Bacilli</taxon>
        <taxon>Bacillales</taxon>
        <taxon>Caryophanaceae</taxon>
        <taxon>Ureibacillus</taxon>
    </lineage>
</organism>
<evidence type="ECO:0000256" key="1">
    <source>
        <dbReference type="SAM" id="MobiDB-lite"/>
    </source>
</evidence>
<sequence length="62" mass="7364">MDKNTKLVSHLDENLKNNPETNEDEVQPNLKNTIEKNREIIEKNREMLGKYKIIPPLKLLMF</sequence>
<evidence type="ECO:0000313" key="2">
    <source>
        <dbReference type="EMBL" id="PYF06242.1"/>
    </source>
</evidence>
<evidence type="ECO:0000313" key="3">
    <source>
        <dbReference type="Proteomes" id="UP000247416"/>
    </source>
</evidence>
<keyword evidence="3" id="KW-1185">Reference proteome</keyword>
<gene>
    <name evidence="2" type="ORF">BJ095_11173</name>
</gene>
<name>A0A318TN04_9BACL</name>
<feature type="region of interest" description="Disordered" evidence="1">
    <location>
        <begin position="1"/>
        <end position="26"/>
    </location>
</feature>
<comment type="caution">
    <text evidence="2">The sequence shown here is derived from an EMBL/GenBank/DDBJ whole genome shotgun (WGS) entry which is preliminary data.</text>
</comment>
<reference evidence="2 3" key="1">
    <citation type="submission" date="2018-06" db="EMBL/GenBank/DDBJ databases">
        <title>Genomic Encyclopedia of Archaeal and Bacterial Type Strains, Phase II (KMG-II): from individual species to whole genera.</title>
        <authorList>
            <person name="Goeker M."/>
        </authorList>
    </citation>
    <scope>NUCLEOTIDE SEQUENCE [LARGE SCALE GENOMIC DNA]</scope>
    <source>
        <strain evidence="2 3">KACC 16626</strain>
    </source>
</reference>
<accession>A0A318TN04</accession>
<proteinExistence type="predicted"/>